<evidence type="ECO:0000313" key="2">
    <source>
        <dbReference type="EMBL" id="QDZ26132.1"/>
    </source>
</evidence>
<gene>
    <name evidence="2" type="primary">ETH</name>
</gene>
<organism evidence="2">
    <name type="scientific">Sogatella furcifera</name>
    <name type="common">White-backed planthopper</name>
    <dbReference type="NCBI Taxonomy" id="113103"/>
    <lineage>
        <taxon>Eukaryota</taxon>
        <taxon>Metazoa</taxon>
        <taxon>Ecdysozoa</taxon>
        <taxon>Arthropoda</taxon>
        <taxon>Hexapoda</taxon>
        <taxon>Insecta</taxon>
        <taxon>Pterygota</taxon>
        <taxon>Neoptera</taxon>
        <taxon>Paraneoptera</taxon>
        <taxon>Hemiptera</taxon>
        <taxon>Auchenorrhyncha</taxon>
        <taxon>Fulgoroidea</taxon>
        <taxon>Delphacidae</taxon>
        <taxon>Delphacinae</taxon>
        <taxon>Sogatella</taxon>
    </lineage>
</organism>
<protein>
    <submittedName>
        <fullName evidence="2">Ecdysis triggering hormone</fullName>
    </submittedName>
</protein>
<accession>A0A6G5TZE1</accession>
<name>A0A6G5TZE1_SOGFU</name>
<keyword evidence="1" id="KW-0732">Signal</keyword>
<sequence>MYTAHNRFVTEGVFLILSATFLSVLSLHSEESIDMHSKYNQPGALLATTGEEPSLHTMQRRNDFFLKVNGKTERKIPRVGRRNSVYPEKREELESPFVVNRRNDFFLKAHKSIPRIGRRNSNKESQSSIVEDNQAAYNQRLSKKFDTEGMEKAEASAWPWFRAPGLYVPQKRAIYFTENPAYYGPGVIMWDTEEHPSLLLEESEANFGSLD</sequence>
<evidence type="ECO:0000256" key="1">
    <source>
        <dbReference type="SAM" id="SignalP"/>
    </source>
</evidence>
<feature type="signal peptide" evidence="1">
    <location>
        <begin position="1"/>
        <end position="26"/>
    </location>
</feature>
<dbReference type="AlphaFoldDB" id="A0A6G5TZE1"/>
<proteinExistence type="evidence at transcript level"/>
<dbReference type="EMBL" id="MH500091">
    <property type="protein sequence ID" value="QDZ26132.1"/>
    <property type="molecule type" value="mRNA"/>
</dbReference>
<feature type="chain" id="PRO_5026219104" evidence="1">
    <location>
        <begin position="27"/>
        <end position="211"/>
    </location>
</feature>
<reference evidence="2" key="1">
    <citation type="submission" date="2018-06" db="EMBL/GenBank/DDBJ databases">
        <title>Cloning and characterization of three neuropeptides, EH, ETH and CCAP gene in the whitebacked planthopper Sogatella furcifera Horvath).</title>
        <authorList>
            <person name="Long G."/>
            <person name="Yang H."/>
            <person name="Jin D."/>
            <person name="Wang Z."/>
            <person name="Zhou C."/>
            <person name="Wang M."/>
        </authorList>
    </citation>
    <scope>NUCLEOTIDE SEQUENCE</scope>
</reference>